<evidence type="ECO:0000256" key="2">
    <source>
        <dbReference type="ARBA" id="ARBA00022490"/>
    </source>
</evidence>
<comment type="caution">
    <text evidence="8">The sequence shown here is derived from an EMBL/GenBank/DDBJ whole genome shotgun (WGS) entry which is preliminary data.</text>
</comment>
<dbReference type="PANTHER" id="PTHR34137">
    <property type="entry name" value="EXODEOXYRIBONUCLEASE 7 SMALL SUBUNIT"/>
    <property type="match status" value="1"/>
</dbReference>
<comment type="similarity">
    <text evidence="1 6">Belongs to the XseB family.</text>
</comment>
<dbReference type="GO" id="GO:0008855">
    <property type="term" value="F:exodeoxyribonuclease VII activity"/>
    <property type="evidence" value="ECO:0007669"/>
    <property type="project" value="UniProtKB-UniRule"/>
</dbReference>
<evidence type="ECO:0000256" key="7">
    <source>
        <dbReference type="SAM" id="MobiDB-lite"/>
    </source>
</evidence>
<comment type="subcellular location">
    <subcellularLocation>
        <location evidence="6">Cytoplasm</location>
    </subcellularLocation>
</comment>
<dbReference type="Proteomes" id="UP000320176">
    <property type="component" value="Unassembled WGS sequence"/>
</dbReference>
<proteinExistence type="inferred from homology"/>
<dbReference type="EC" id="3.1.11.6" evidence="6"/>
<keyword evidence="3 6" id="KW-0540">Nuclease</keyword>
<feature type="region of interest" description="Disordered" evidence="7">
    <location>
        <begin position="1"/>
        <end position="24"/>
    </location>
</feature>
<evidence type="ECO:0000313" key="8">
    <source>
        <dbReference type="EMBL" id="TWU08520.1"/>
    </source>
</evidence>
<dbReference type="GO" id="GO:0009318">
    <property type="term" value="C:exodeoxyribonuclease VII complex"/>
    <property type="evidence" value="ECO:0007669"/>
    <property type="project" value="UniProtKB-UniRule"/>
</dbReference>
<organism evidence="8 9">
    <name type="scientific">Stieleria varia</name>
    <dbReference type="NCBI Taxonomy" id="2528005"/>
    <lineage>
        <taxon>Bacteria</taxon>
        <taxon>Pseudomonadati</taxon>
        <taxon>Planctomycetota</taxon>
        <taxon>Planctomycetia</taxon>
        <taxon>Pirellulales</taxon>
        <taxon>Pirellulaceae</taxon>
        <taxon>Stieleria</taxon>
    </lineage>
</organism>
<evidence type="ECO:0000256" key="4">
    <source>
        <dbReference type="ARBA" id="ARBA00022801"/>
    </source>
</evidence>
<keyword evidence="2 6" id="KW-0963">Cytoplasm</keyword>
<dbReference type="InterPro" id="IPR037004">
    <property type="entry name" value="Exonuc_VII_ssu_sf"/>
</dbReference>
<keyword evidence="4 6" id="KW-0378">Hydrolase</keyword>
<comment type="subunit">
    <text evidence="6">Heterooligomer composed of large and small subunits.</text>
</comment>
<dbReference type="SUPFAM" id="SSF116842">
    <property type="entry name" value="XseB-like"/>
    <property type="match status" value="1"/>
</dbReference>
<dbReference type="Gene3D" id="1.10.287.1040">
    <property type="entry name" value="Exonuclease VII, small subunit"/>
    <property type="match status" value="1"/>
</dbReference>
<feature type="region of interest" description="Disordered" evidence="7">
    <location>
        <begin position="84"/>
        <end position="129"/>
    </location>
</feature>
<keyword evidence="9" id="KW-1185">Reference proteome</keyword>
<dbReference type="EMBL" id="SJPN01000001">
    <property type="protein sequence ID" value="TWU08520.1"/>
    <property type="molecule type" value="Genomic_DNA"/>
</dbReference>
<evidence type="ECO:0000256" key="5">
    <source>
        <dbReference type="ARBA" id="ARBA00022839"/>
    </source>
</evidence>
<dbReference type="GO" id="GO:0005829">
    <property type="term" value="C:cytosol"/>
    <property type="evidence" value="ECO:0007669"/>
    <property type="project" value="TreeGrafter"/>
</dbReference>
<dbReference type="HAMAP" id="MF_00337">
    <property type="entry name" value="Exonuc_7_S"/>
    <property type="match status" value="1"/>
</dbReference>
<gene>
    <name evidence="6 8" type="primary">xseB</name>
    <name evidence="8" type="ORF">Pla52n_11030</name>
</gene>
<dbReference type="RefSeq" id="WP_197454301.1">
    <property type="nucleotide sequence ID" value="NZ_CP151726.1"/>
</dbReference>
<evidence type="ECO:0000256" key="1">
    <source>
        <dbReference type="ARBA" id="ARBA00009998"/>
    </source>
</evidence>
<evidence type="ECO:0000256" key="3">
    <source>
        <dbReference type="ARBA" id="ARBA00022722"/>
    </source>
</evidence>
<dbReference type="AlphaFoldDB" id="A0A5C6B981"/>
<feature type="compositionally biased region" description="Acidic residues" evidence="7">
    <location>
        <begin position="105"/>
        <end position="123"/>
    </location>
</feature>
<dbReference type="GO" id="GO:0006308">
    <property type="term" value="P:DNA catabolic process"/>
    <property type="evidence" value="ECO:0007669"/>
    <property type="project" value="UniProtKB-UniRule"/>
</dbReference>
<protein>
    <recommendedName>
        <fullName evidence="6">Exodeoxyribonuclease 7 small subunit</fullName>
        <ecNumber evidence="6">3.1.11.6</ecNumber>
    </recommendedName>
    <alternativeName>
        <fullName evidence="6">Exodeoxyribonuclease VII small subunit</fullName>
        <shortName evidence="6">Exonuclease VII small subunit</shortName>
    </alternativeName>
</protein>
<comment type="catalytic activity">
    <reaction evidence="6">
        <text>Exonucleolytic cleavage in either 5'- to 3'- or 3'- to 5'-direction to yield nucleoside 5'-phosphates.</text>
        <dbReference type="EC" id="3.1.11.6"/>
    </reaction>
</comment>
<accession>A0A5C6B981</accession>
<comment type="function">
    <text evidence="6">Bidirectionally degrades single-stranded DNA into large acid-insoluble oligonucleotides, which are then degraded further into small acid-soluble oligonucleotides.</text>
</comment>
<dbReference type="NCBIfam" id="TIGR01280">
    <property type="entry name" value="xseB"/>
    <property type="match status" value="1"/>
</dbReference>
<reference evidence="8 9" key="1">
    <citation type="submission" date="2019-02" db="EMBL/GenBank/DDBJ databases">
        <title>Deep-cultivation of Planctomycetes and their phenomic and genomic characterization uncovers novel biology.</title>
        <authorList>
            <person name="Wiegand S."/>
            <person name="Jogler M."/>
            <person name="Boedeker C."/>
            <person name="Pinto D."/>
            <person name="Vollmers J."/>
            <person name="Rivas-Marin E."/>
            <person name="Kohn T."/>
            <person name="Peeters S.H."/>
            <person name="Heuer A."/>
            <person name="Rast P."/>
            <person name="Oberbeckmann S."/>
            <person name="Bunk B."/>
            <person name="Jeske O."/>
            <person name="Meyerdierks A."/>
            <person name="Storesund J.E."/>
            <person name="Kallscheuer N."/>
            <person name="Luecker S."/>
            <person name="Lage O.M."/>
            <person name="Pohl T."/>
            <person name="Merkel B.J."/>
            <person name="Hornburger P."/>
            <person name="Mueller R.-W."/>
            <person name="Bruemmer F."/>
            <person name="Labrenz M."/>
            <person name="Spormann A.M."/>
            <person name="Op Den Camp H."/>
            <person name="Overmann J."/>
            <person name="Amann R."/>
            <person name="Jetten M.S.M."/>
            <person name="Mascher T."/>
            <person name="Medema M.H."/>
            <person name="Devos D.P."/>
            <person name="Kaster A.-K."/>
            <person name="Ovreas L."/>
            <person name="Rohde M."/>
            <person name="Galperin M.Y."/>
            <person name="Jogler C."/>
        </authorList>
    </citation>
    <scope>NUCLEOTIDE SEQUENCE [LARGE SCALE GENOMIC DNA]</scope>
    <source>
        <strain evidence="8 9">Pla52n</strain>
    </source>
</reference>
<dbReference type="Pfam" id="PF02609">
    <property type="entry name" value="Exonuc_VII_S"/>
    <property type="match status" value="1"/>
</dbReference>
<dbReference type="PANTHER" id="PTHR34137:SF1">
    <property type="entry name" value="EXODEOXYRIBONUCLEASE 7 SMALL SUBUNIT"/>
    <property type="match status" value="1"/>
</dbReference>
<keyword evidence="5 6" id="KW-0269">Exonuclease</keyword>
<evidence type="ECO:0000313" key="9">
    <source>
        <dbReference type="Proteomes" id="UP000320176"/>
    </source>
</evidence>
<evidence type="ECO:0000256" key="6">
    <source>
        <dbReference type="HAMAP-Rule" id="MF_00337"/>
    </source>
</evidence>
<sequence>MAKKSVRPAADNAGDSPKKGGVDFEEALAEAEEVVKQLESGELGLAESLDQYELGIKRIKQCHESLREAQRRVSLLSGIDEDGEAILEPFGPDSSKTKPAMDDLTSWDDESDEDWDEDDDSVDESPGLF</sequence>
<dbReference type="InterPro" id="IPR003761">
    <property type="entry name" value="Exonuc_VII_S"/>
</dbReference>
<name>A0A5C6B981_9BACT</name>